<keyword evidence="8" id="KW-1185">Reference proteome</keyword>
<keyword evidence="2" id="KW-0378">Hydrolase</keyword>
<evidence type="ECO:0000313" key="7">
    <source>
        <dbReference type="EMBL" id="MBW4331243.1"/>
    </source>
</evidence>
<evidence type="ECO:0000256" key="1">
    <source>
        <dbReference type="ARBA" id="ARBA00011165"/>
    </source>
</evidence>
<dbReference type="SMART" id="SM00813">
    <property type="entry name" value="Alpha-L-AF_C"/>
    <property type="match status" value="1"/>
</dbReference>
<comment type="subunit">
    <text evidence="1">Homohexamer; trimer of dimers.</text>
</comment>
<dbReference type="Pfam" id="PF22848">
    <property type="entry name" value="ASD1_dom"/>
    <property type="match status" value="1"/>
</dbReference>
<dbReference type="Pfam" id="PF06964">
    <property type="entry name" value="Alpha-L-AF_C"/>
    <property type="match status" value="1"/>
</dbReference>
<evidence type="ECO:0000256" key="4">
    <source>
        <dbReference type="ARBA" id="ARBA00023295"/>
    </source>
</evidence>
<evidence type="ECO:0000256" key="3">
    <source>
        <dbReference type="ARBA" id="ARBA00023277"/>
    </source>
</evidence>
<feature type="domain" description="Alpha-L-arabinofuranosidase C-terminal" evidence="6">
    <location>
        <begin position="323"/>
        <end position="508"/>
    </location>
</feature>
<dbReference type="InterPro" id="IPR055235">
    <property type="entry name" value="ASD1_cat"/>
</dbReference>
<dbReference type="PANTHER" id="PTHR43576:SF2">
    <property type="entry name" value="INTRACELLULAR EXO-ALPHA-L-ARABINOFURANOSIDASE 2"/>
    <property type="match status" value="1"/>
</dbReference>
<sequence length="517" mass="57346">MKRVTKLLLPIAAAALAGTSAHAQSRADVSVKIEMDQAGPVIAPEIYGQFAEDLGRGIYDGIWVGPDSKIPNTNGYRTDVMQAIQKLHPPVIRWPGGCFADQYDWRDGIGPRDKRPKRINYTWGGVTYDNSFGTNEFMNYSEALGAEAYIAGNMGSLPPHAMQQWIEYITADGDTTLAKERRANGRDKPWKNLKYFGVGNESWGCGGNMKPEYAADLHRRYATFVWKPDEAPPITKVASGANVDDYRWTETMMKDASNMMDALSLHYYTFPGSWEDKGPATGFAEDKWASTLKHAEFMDELIRKHGAIMDKYDPKKRIGLYVDEWGTWYDQEPGSHPGFLYQQNTLRDAEVAALTLNIFHRHTDRVKMANIAQMVNVLQAMILTRGDKMLLTPTYYVFDMYQPFMGATPLKAEVNGPDYVNGDISLNMVDVSAARGKDGKLYLALVNTDPDRAAHVVTGMSGSATGRILTGPAMDTHNTFDAPNTIHPVAYRGTSDGGKLAFDLPAKSIAVVAVDQR</sequence>
<keyword evidence="5" id="KW-0732">Signal</keyword>
<evidence type="ECO:0000256" key="2">
    <source>
        <dbReference type="ARBA" id="ARBA00022801"/>
    </source>
</evidence>
<dbReference type="RefSeq" id="WP_219238349.1">
    <property type="nucleotide sequence ID" value="NZ_JAHWZX010000008.1"/>
</dbReference>
<evidence type="ECO:0000256" key="5">
    <source>
        <dbReference type="SAM" id="SignalP"/>
    </source>
</evidence>
<reference evidence="7 8" key="1">
    <citation type="submission" date="2021-07" db="EMBL/GenBank/DDBJ databases">
        <title>Stakelama flava sp. nov., a novel endophytic bacterium isolated from branch of Kandelia candel.</title>
        <authorList>
            <person name="Tuo L."/>
        </authorList>
    </citation>
    <scope>NUCLEOTIDE SEQUENCE [LARGE SCALE GENOMIC DNA]</scope>
    <source>
        <strain evidence="7 8">CBK3Z-3</strain>
    </source>
</reference>
<feature type="chain" id="PRO_5046819874" evidence="5">
    <location>
        <begin position="24"/>
        <end position="517"/>
    </location>
</feature>
<protein>
    <submittedName>
        <fullName evidence="7">Alpha-N-arabinofuranosidase</fullName>
    </submittedName>
</protein>
<evidence type="ECO:0000259" key="6">
    <source>
        <dbReference type="SMART" id="SM00813"/>
    </source>
</evidence>
<evidence type="ECO:0000313" key="8">
    <source>
        <dbReference type="Proteomes" id="UP001197214"/>
    </source>
</evidence>
<dbReference type="Proteomes" id="UP001197214">
    <property type="component" value="Unassembled WGS sequence"/>
</dbReference>
<comment type="caution">
    <text evidence="7">The sequence shown here is derived from an EMBL/GenBank/DDBJ whole genome shotgun (WGS) entry which is preliminary data.</text>
</comment>
<accession>A0ABS6XN91</accession>
<keyword evidence="4" id="KW-0326">Glycosidase</keyword>
<feature type="signal peptide" evidence="5">
    <location>
        <begin position="1"/>
        <end position="23"/>
    </location>
</feature>
<organism evidence="7 8">
    <name type="scientific">Stakelama flava</name>
    <dbReference type="NCBI Taxonomy" id="2860338"/>
    <lineage>
        <taxon>Bacteria</taxon>
        <taxon>Pseudomonadati</taxon>
        <taxon>Pseudomonadota</taxon>
        <taxon>Alphaproteobacteria</taxon>
        <taxon>Sphingomonadales</taxon>
        <taxon>Sphingomonadaceae</taxon>
        <taxon>Stakelama</taxon>
    </lineage>
</organism>
<dbReference type="EMBL" id="JAHWZX010000008">
    <property type="protein sequence ID" value="MBW4331243.1"/>
    <property type="molecule type" value="Genomic_DNA"/>
</dbReference>
<keyword evidence="3" id="KW-0119">Carbohydrate metabolism</keyword>
<proteinExistence type="predicted"/>
<dbReference type="PANTHER" id="PTHR43576">
    <property type="entry name" value="ALPHA-L-ARABINOFURANOSIDASE C-RELATED"/>
    <property type="match status" value="1"/>
</dbReference>
<gene>
    <name evidence="7" type="ORF">KY084_10205</name>
</gene>
<dbReference type="InterPro" id="IPR010720">
    <property type="entry name" value="Alpha-L-AF_C"/>
</dbReference>
<name>A0ABS6XN91_9SPHN</name>